<dbReference type="OrthoDB" id="7061957at2"/>
<protein>
    <submittedName>
        <fullName evidence="1">Uncharacterized protein</fullName>
    </submittedName>
</protein>
<reference evidence="1 2" key="1">
    <citation type="submission" date="2018-03" db="EMBL/GenBank/DDBJ databases">
        <title>Ahniella affigens gen. nov., sp. nov., a gammaproteobacterium isolated from sandy soil near a stream.</title>
        <authorList>
            <person name="Ko Y."/>
            <person name="Kim J.-H."/>
        </authorList>
    </citation>
    <scope>NUCLEOTIDE SEQUENCE [LARGE SCALE GENOMIC DNA]</scope>
    <source>
        <strain evidence="1 2">D13</strain>
    </source>
</reference>
<dbReference type="KEGG" id="xba:C7S18_22855"/>
<accession>A0A2P1PYE2</accession>
<dbReference type="EMBL" id="CP027860">
    <property type="protein sequence ID" value="AVP99840.1"/>
    <property type="molecule type" value="Genomic_DNA"/>
</dbReference>
<name>A0A2P1PYE2_9GAMM</name>
<organism evidence="1 2">
    <name type="scientific">Ahniella affigens</name>
    <dbReference type="NCBI Taxonomy" id="2021234"/>
    <lineage>
        <taxon>Bacteria</taxon>
        <taxon>Pseudomonadati</taxon>
        <taxon>Pseudomonadota</taxon>
        <taxon>Gammaproteobacteria</taxon>
        <taxon>Lysobacterales</taxon>
        <taxon>Rhodanobacteraceae</taxon>
        <taxon>Ahniella</taxon>
    </lineage>
</organism>
<sequence length="185" mass="19892">MTVTSPIPVPLSIISAHYGFSTGTAQAQIAIGKQHFAQQTPSGQGQYWFLVIDRSNLNVVYNQLQAASDQAPPIQQFNNPNYILVVATLAVGFNHQPQGALFKFLDLNGAGRQLRRIDQLAQQFGCGSLGTFGYALVSVLGDLNQPGYELSDVNGPAWAPILTVQLMPFQVSGGVLYTPVELSNA</sequence>
<gene>
    <name evidence="1" type="ORF">C7S18_22855</name>
</gene>
<proteinExistence type="predicted"/>
<evidence type="ECO:0000313" key="1">
    <source>
        <dbReference type="EMBL" id="AVP99840.1"/>
    </source>
</evidence>
<evidence type="ECO:0000313" key="2">
    <source>
        <dbReference type="Proteomes" id="UP000241074"/>
    </source>
</evidence>
<keyword evidence="2" id="KW-1185">Reference proteome</keyword>
<dbReference type="Proteomes" id="UP000241074">
    <property type="component" value="Chromosome"/>
</dbReference>
<dbReference type="AlphaFoldDB" id="A0A2P1PYE2"/>
<dbReference type="RefSeq" id="WP_106893759.1">
    <property type="nucleotide sequence ID" value="NZ_CP027860.1"/>
</dbReference>
<reference evidence="1 2" key="2">
    <citation type="submission" date="2018-03" db="EMBL/GenBank/DDBJ databases">
        <authorList>
            <person name="Keele B.F."/>
        </authorList>
    </citation>
    <scope>NUCLEOTIDE SEQUENCE [LARGE SCALE GENOMIC DNA]</scope>
    <source>
        <strain evidence="1 2">D13</strain>
    </source>
</reference>